<keyword evidence="3" id="KW-0964">Secreted</keyword>
<dbReference type="EMBL" id="BQKI01000079">
    <property type="protein sequence ID" value="GJN27176.1"/>
    <property type="molecule type" value="Genomic_DNA"/>
</dbReference>
<dbReference type="Gene3D" id="2.60.120.260">
    <property type="entry name" value="Galactose-binding domain-like"/>
    <property type="match status" value="3"/>
</dbReference>
<evidence type="ECO:0000259" key="7">
    <source>
        <dbReference type="Pfam" id="PF04862"/>
    </source>
</evidence>
<dbReference type="SUPFAM" id="SSF49785">
    <property type="entry name" value="Galactose-binding domain-like"/>
    <property type="match status" value="2"/>
</dbReference>
<evidence type="ECO:0000256" key="4">
    <source>
        <dbReference type="ARBA" id="ARBA00022729"/>
    </source>
</evidence>
<keyword evidence="5" id="KW-0325">Glycoprotein</keyword>
<name>A0AAV5EX34_ELECO</name>
<dbReference type="InterPro" id="IPR006946">
    <property type="entry name" value="DGR2-like_dom"/>
</dbReference>
<proteinExistence type="predicted"/>
<feature type="domain" description="DUF642" evidence="7">
    <location>
        <begin position="207"/>
        <end position="371"/>
    </location>
</feature>
<dbReference type="InterPro" id="IPR052437">
    <property type="entry name" value="Pectin_Meth_Modulator"/>
</dbReference>
<dbReference type="Proteomes" id="UP001054889">
    <property type="component" value="Unassembled WGS sequence"/>
</dbReference>
<evidence type="ECO:0000313" key="9">
    <source>
        <dbReference type="Proteomes" id="UP001054889"/>
    </source>
</evidence>
<dbReference type="InterPro" id="IPR008979">
    <property type="entry name" value="Galactose-bd-like_sf"/>
</dbReference>
<evidence type="ECO:0000256" key="1">
    <source>
        <dbReference type="ARBA" id="ARBA00004191"/>
    </source>
</evidence>
<keyword evidence="2" id="KW-0134">Cell wall</keyword>
<reference evidence="8" key="1">
    <citation type="journal article" date="2018" name="DNA Res.">
        <title>Multiple hybrid de novo genome assembly of finger millet, an orphan allotetraploid crop.</title>
        <authorList>
            <person name="Hatakeyama M."/>
            <person name="Aluri S."/>
            <person name="Balachadran M.T."/>
            <person name="Sivarajan S.R."/>
            <person name="Patrignani A."/>
            <person name="Gruter S."/>
            <person name="Poveda L."/>
            <person name="Shimizu-Inatsugi R."/>
            <person name="Baeten J."/>
            <person name="Francoijs K.J."/>
            <person name="Nataraja K.N."/>
            <person name="Reddy Y.A.N."/>
            <person name="Phadnis S."/>
            <person name="Ravikumar R.L."/>
            <person name="Schlapbach R."/>
            <person name="Sreeman S.M."/>
            <person name="Shimizu K.K."/>
        </authorList>
    </citation>
    <scope>NUCLEOTIDE SEQUENCE</scope>
</reference>
<evidence type="ECO:0000256" key="6">
    <source>
        <dbReference type="SAM" id="SignalP"/>
    </source>
</evidence>
<reference evidence="8" key="2">
    <citation type="submission" date="2021-12" db="EMBL/GenBank/DDBJ databases">
        <title>Resequencing data analysis of finger millet.</title>
        <authorList>
            <person name="Hatakeyama M."/>
            <person name="Aluri S."/>
            <person name="Balachadran M.T."/>
            <person name="Sivarajan S.R."/>
            <person name="Poveda L."/>
            <person name="Shimizu-Inatsugi R."/>
            <person name="Schlapbach R."/>
            <person name="Sreeman S.M."/>
            <person name="Shimizu K.K."/>
        </authorList>
    </citation>
    <scope>NUCLEOTIDE SEQUENCE</scope>
</reference>
<protein>
    <recommendedName>
        <fullName evidence="7">DUF642 domain-containing protein</fullName>
    </recommendedName>
</protein>
<keyword evidence="9" id="KW-1185">Reference proteome</keyword>
<comment type="subcellular location">
    <subcellularLocation>
        <location evidence="1">Secreted</location>
        <location evidence="1">Cell wall</location>
    </subcellularLocation>
</comment>
<feature type="domain" description="DUF642" evidence="7">
    <location>
        <begin position="445"/>
        <end position="601"/>
    </location>
</feature>
<feature type="signal peptide" evidence="6">
    <location>
        <begin position="1"/>
        <end position="19"/>
    </location>
</feature>
<evidence type="ECO:0000313" key="8">
    <source>
        <dbReference type="EMBL" id="GJN27176.1"/>
    </source>
</evidence>
<dbReference type="AlphaFoldDB" id="A0AAV5EX34"/>
<dbReference type="PANTHER" id="PTHR31265">
    <property type="entry name" value="OS02G0527500 PROTEIN-RELATED"/>
    <property type="match status" value="1"/>
</dbReference>
<sequence length="801" mass="88229">MTMSMLRVVLILLLSVAQADFSLDDGESSRHKTTVSNLCLLPNGNFEQGPHESEMNGARVMGRYSIPNWEISGYVEYIGSGQMQDDMILPVPDGDHAVRLGNDASIRQRLKLHPHTSYSITFAAARSCAQEEKLNVSADPDSAILPIQTVYTSSGWDSYSFAFEAKYSAVWFSIHNPGLEENPACGPLIDFIAIRTLRLPPRTSANMLKNGDFEVGPYTFPSVSGGVLVPPLMEDAHSPLPGWMVMSDTKVVKYVDAAHHAVPQGSYAVELVAGRETALLQEVATEPGQRYRLCFSVGDAGDGCQEPLGVDVYAAQETTRVSYESQGTGGHQRAELEFTAVDKVTRVVFQSWNHHMTYQASLCGPVIDDVSLFPVYTYQHHMPGHGARRLRIEAGRKGIRRQRFALFHPDLIRRECAMMTPSTLRVTLVLLLAVAARADFSLNDGLLPNGNFEQGPPESEINGTRVMGRYSIPNWEISGFVEYIASGHMEDDMIIPVPDGDHAVRLGNDATIRQRLKLHPHTTYSITFAAARSCAQEEKLNVSAEPDSGILPIQTVYTSSGWDSYSFAFEAKYSAVWFSIHNPGHEENPACGPLIDFIAIKTLRLPPRTSGNMVKNGDFEIGPYTFPGVLLDGVLVPPIMEDVHSPLPGWMVMSDTKVVKYVDAAHHAVPQGAYAVELVAGRETALVQEVAGTVPGRRYRLRFSVGDSRNGCEGTLGVDVYAAQVTTRVSYESRGTGGHQRAELEFMAVDNVTRVVFQSWNHHMTHQASLCGPVVDDVSLFPAYTQYRQRLPGRGARRLRM</sequence>
<feature type="chain" id="PRO_5043517718" description="DUF642 domain-containing protein" evidence="6">
    <location>
        <begin position="20"/>
        <end position="801"/>
    </location>
</feature>
<feature type="domain" description="DUF642" evidence="7">
    <location>
        <begin position="613"/>
        <end position="779"/>
    </location>
</feature>
<dbReference type="PANTHER" id="PTHR31265:SF57">
    <property type="entry name" value="DUF642 DOMAIN-CONTAINING PROTEIN"/>
    <property type="match status" value="1"/>
</dbReference>
<dbReference type="Pfam" id="PF04862">
    <property type="entry name" value="DUF642"/>
    <property type="match status" value="4"/>
</dbReference>
<feature type="domain" description="DUF642" evidence="7">
    <location>
        <begin position="40"/>
        <end position="195"/>
    </location>
</feature>
<evidence type="ECO:0000256" key="5">
    <source>
        <dbReference type="ARBA" id="ARBA00023180"/>
    </source>
</evidence>
<organism evidence="8 9">
    <name type="scientific">Eleusine coracana subsp. coracana</name>
    <dbReference type="NCBI Taxonomy" id="191504"/>
    <lineage>
        <taxon>Eukaryota</taxon>
        <taxon>Viridiplantae</taxon>
        <taxon>Streptophyta</taxon>
        <taxon>Embryophyta</taxon>
        <taxon>Tracheophyta</taxon>
        <taxon>Spermatophyta</taxon>
        <taxon>Magnoliopsida</taxon>
        <taxon>Liliopsida</taxon>
        <taxon>Poales</taxon>
        <taxon>Poaceae</taxon>
        <taxon>PACMAD clade</taxon>
        <taxon>Chloridoideae</taxon>
        <taxon>Cynodonteae</taxon>
        <taxon>Eleusininae</taxon>
        <taxon>Eleusine</taxon>
    </lineage>
</organism>
<gene>
    <name evidence="8" type="primary">gb15173</name>
    <name evidence="8" type="ORF">PR202_gb15173</name>
</gene>
<evidence type="ECO:0000256" key="3">
    <source>
        <dbReference type="ARBA" id="ARBA00022525"/>
    </source>
</evidence>
<evidence type="ECO:0000256" key="2">
    <source>
        <dbReference type="ARBA" id="ARBA00022512"/>
    </source>
</evidence>
<accession>A0AAV5EX34</accession>
<comment type="caution">
    <text evidence="8">The sequence shown here is derived from an EMBL/GenBank/DDBJ whole genome shotgun (WGS) entry which is preliminary data.</text>
</comment>
<keyword evidence="4 6" id="KW-0732">Signal</keyword>